<evidence type="ECO:0008006" key="4">
    <source>
        <dbReference type="Google" id="ProtNLM"/>
    </source>
</evidence>
<sequence length="426" mass="48192">MLFVLAFFIMEILVTYMIKDFIPLGDAYGMLMLLGGIVVITLYLFRVLEKEWLTVIFIGFFVRVIVLFIDLYVPSISIFSSGTDTEYFHEVSLLIAQGMYPLEDGATNYVPFLSAIYYMIGDQRPFVQFLNVAFWVFAAVYLLKAMIHLKSDKKLIFISLLIFTAMPNSIFMSSILLRESIIVFLITVSLYYFIRWFTDGGFFHFLLATVLALASMLFHSGMIGFVAAYILAFLFLGSKTANKSNQALLYLLFFAVLGVVMFQNAELFLGKFFTPEGTAITEIEISSDGGSVYLSSLSGLTGISALLVAPLKMFYFMFSPLPLDWRGMGDIVSFFFDSSVYLFLVGATIFGLVKSDMPIRNKIFILLFLIVTVFVYSYGTQAAGTAMRHRNKIIPLLLITFTMSNTKQLFTLAEVRWKQKKGERIA</sequence>
<dbReference type="Proteomes" id="UP000509222">
    <property type="component" value="Chromosome"/>
</dbReference>
<reference evidence="2 3" key="1">
    <citation type="submission" date="2020-04" db="EMBL/GenBank/DDBJ databases">
        <authorList>
            <person name="Pajer P."/>
            <person name="Broz P."/>
        </authorList>
    </citation>
    <scope>NUCLEOTIDE SEQUENCE [LARGE SCALE GENOMIC DNA]</scope>
    <source>
        <strain evidence="3">NRL-ATB46093</strain>
    </source>
</reference>
<keyword evidence="1" id="KW-1133">Transmembrane helix</keyword>
<protein>
    <recommendedName>
        <fullName evidence="4">Glycosyltransferase RgtA/B/C/D-like domain-containing protein</fullName>
    </recommendedName>
</protein>
<evidence type="ECO:0000313" key="3">
    <source>
        <dbReference type="Proteomes" id="UP000509222"/>
    </source>
</evidence>
<gene>
    <name evidence="2" type="ORF">HF394_01980</name>
</gene>
<feature type="transmembrane region" description="Helical" evidence="1">
    <location>
        <begin position="126"/>
        <end position="143"/>
    </location>
</feature>
<keyword evidence="3" id="KW-1185">Reference proteome</keyword>
<keyword evidence="1" id="KW-0812">Transmembrane</keyword>
<dbReference type="RefSeq" id="WP_036810338.1">
    <property type="nucleotide sequence ID" value="NZ_CP051177.1"/>
</dbReference>
<dbReference type="AlphaFoldDB" id="A0A7H8Q7Z5"/>
<dbReference type="EMBL" id="CP051177">
    <property type="protein sequence ID" value="QKX49443.1"/>
    <property type="molecule type" value="Genomic_DNA"/>
</dbReference>
<feature type="transmembrane region" description="Helical" evidence="1">
    <location>
        <begin position="205"/>
        <end position="235"/>
    </location>
</feature>
<organism evidence="2 3">
    <name type="scientific">Planococcus glaciei</name>
    <dbReference type="NCBI Taxonomy" id="459472"/>
    <lineage>
        <taxon>Bacteria</taxon>
        <taxon>Bacillati</taxon>
        <taxon>Bacillota</taxon>
        <taxon>Bacilli</taxon>
        <taxon>Bacillales</taxon>
        <taxon>Caryophanaceae</taxon>
        <taxon>Planococcus</taxon>
    </lineage>
</organism>
<feature type="transmembrane region" description="Helical" evidence="1">
    <location>
        <begin position="247"/>
        <end position="269"/>
    </location>
</feature>
<feature type="transmembrane region" description="Helical" evidence="1">
    <location>
        <begin position="290"/>
        <end position="311"/>
    </location>
</feature>
<evidence type="ECO:0000256" key="1">
    <source>
        <dbReference type="SAM" id="Phobius"/>
    </source>
</evidence>
<feature type="transmembrane region" description="Helical" evidence="1">
    <location>
        <begin position="52"/>
        <end position="73"/>
    </location>
</feature>
<accession>A0A7H8Q7Z5</accession>
<feature type="transmembrane region" description="Helical" evidence="1">
    <location>
        <begin position="181"/>
        <end position="198"/>
    </location>
</feature>
<feature type="transmembrane region" description="Helical" evidence="1">
    <location>
        <begin position="365"/>
        <end position="387"/>
    </location>
</feature>
<evidence type="ECO:0000313" key="2">
    <source>
        <dbReference type="EMBL" id="QKX49443.1"/>
    </source>
</evidence>
<feature type="transmembrane region" description="Helical" evidence="1">
    <location>
        <begin position="331"/>
        <end position="353"/>
    </location>
</feature>
<feature type="transmembrane region" description="Helical" evidence="1">
    <location>
        <begin position="27"/>
        <end position="45"/>
    </location>
</feature>
<reference evidence="3" key="2">
    <citation type="submission" date="2020-06" db="EMBL/GenBank/DDBJ databases">
        <title>Isolation of Planomicrobium glaciei.</title>
        <authorList>
            <person name="Malisova L."/>
            <person name="Safrankova R."/>
            <person name="Jakubu V."/>
            <person name="Spanelova P."/>
        </authorList>
    </citation>
    <scope>NUCLEOTIDE SEQUENCE [LARGE SCALE GENOMIC DNA]</scope>
    <source>
        <strain evidence="3">NRL-ATB46093</strain>
    </source>
</reference>
<name>A0A7H8Q7Z5_9BACL</name>
<keyword evidence="1" id="KW-0472">Membrane</keyword>
<proteinExistence type="predicted"/>
<feature type="transmembrane region" description="Helical" evidence="1">
    <location>
        <begin position="155"/>
        <end position="175"/>
    </location>
</feature>